<reference key="1">
    <citation type="submission" date="2017-08" db="EMBL/GenBank/DDBJ databases">
        <title>A dynamic microbial community with high functional redundancy inhabits the cold, oxic subseafloor aquifer.</title>
        <authorList>
            <person name="Tully B.J."/>
            <person name="Wheat C.G."/>
            <person name="Glazer B.T."/>
            <person name="Huber J.A."/>
        </authorList>
    </citation>
    <scope>NUCLEOTIDE SEQUENCE [LARGE SCALE GENOMIC DNA]</scope>
</reference>
<dbReference type="InterPro" id="IPR007921">
    <property type="entry name" value="CHAP_dom"/>
</dbReference>
<evidence type="ECO:0000259" key="2">
    <source>
        <dbReference type="Pfam" id="PF05257"/>
    </source>
</evidence>
<feature type="transmembrane region" description="Helical" evidence="1">
    <location>
        <begin position="196"/>
        <end position="215"/>
    </location>
</feature>
<reference evidence="3" key="2">
    <citation type="journal article" date="2018" name="ISME J.">
        <title>A dynamic microbial community with high functional redundancy inhabits the cold, oxic subseafloor aquifer.</title>
        <authorList>
            <person name="Tully B.J."/>
            <person name="Wheat C.G."/>
            <person name="Glazer B.T."/>
            <person name="Huber J.A."/>
        </authorList>
    </citation>
    <scope>NUCLEOTIDE SEQUENCE</scope>
    <source>
        <strain evidence="3">NORP83</strain>
    </source>
</reference>
<organism evidence="3">
    <name type="scientific">OCS116 cluster bacterium</name>
    <dbReference type="NCBI Taxonomy" id="2030921"/>
    <lineage>
        <taxon>Bacteria</taxon>
        <taxon>Pseudomonadati</taxon>
        <taxon>Pseudomonadota</taxon>
        <taxon>Alphaproteobacteria</taxon>
        <taxon>OCS116 cluster</taxon>
    </lineage>
</organism>
<keyword evidence="1" id="KW-0812">Transmembrane</keyword>
<gene>
    <name evidence="3" type="ORF">COB13_09810</name>
</gene>
<name>A0A2A4Z1G6_9PROT</name>
<feature type="domain" description="Peptidase C51" evidence="2">
    <location>
        <begin position="44"/>
        <end position="120"/>
    </location>
</feature>
<evidence type="ECO:0000256" key="1">
    <source>
        <dbReference type="SAM" id="Phobius"/>
    </source>
</evidence>
<dbReference type="InterPro" id="IPR013423">
    <property type="entry name" value="CHP02594"/>
</dbReference>
<keyword evidence="1" id="KW-0472">Membrane</keyword>
<comment type="caution">
    <text evidence="3">The sequence shown here is derived from an EMBL/GenBank/DDBJ whole genome shotgun (WGS) entry which is preliminary data.</text>
</comment>
<dbReference type="Pfam" id="PF05257">
    <property type="entry name" value="CHAP"/>
    <property type="match status" value="1"/>
</dbReference>
<dbReference type="AlphaFoldDB" id="A0A2A4Z1G6"/>
<dbReference type="EMBL" id="NVUS01000011">
    <property type="protein sequence ID" value="PCJ00590.1"/>
    <property type="molecule type" value="Genomic_DNA"/>
</dbReference>
<proteinExistence type="predicted"/>
<dbReference type="SUPFAM" id="SSF54001">
    <property type="entry name" value="Cysteine proteinases"/>
    <property type="match status" value="1"/>
</dbReference>
<accession>A0A2A4Z1G6</accession>
<evidence type="ECO:0000313" key="3">
    <source>
        <dbReference type="EMBL" id="PCJ00590.1"/>
    </source>
</evidence>
<dbReference type="InterPro" id="IPR038765">
    <property type="entry name" value="Papain-like_cys_pep_sf"/>
</dbReference>
<protein>
    <recommendedName>
        <fullName evidence="2">Peptidase C51 domain-containing protein</fullName>
    </recommendedName>
</protein>
<dbReference type="NCBIfam" id="TIGR02594">
    <property type="entry name" value="TIGR02594 family protein"/>
    <property type="match status" value="1"/>
</dbReference>
<keyword evidence="1" id="KW-1133">Transmembrane helix</keyword>
<sequence>MENAMQKYFKIAHGELGTKEVKGQVDNPKIVQYFADVGHSWVKDDETAWCAAFVGSCLERSGMTSTRTLNARSYLKWGRKIIIPVSGCIVIFKRGNSSWQGHAAFFVKEENGRIYVLGGNQGNTVKISSYSKASLLGYRLPKTKLGSKTNAVSVIGIGTAAAAQIDVVGKMIDKVSTISKKGGDIADQIGGVASSASWPLVGFLVFVCVFGFIIYERNKKVSEHGL</sequence>